<name>A0A1H4F9I1_9GAMM</name>
<gene>
    <name evidence="9" type="ORF">SAMN02982996_02967</name>
</gene>
<feature type="transmembrane region" description="Helical" evidence="6">
    <location>
        <begin position="377"/>
        <end position="399"/>
    </location>
</feature>
<dbReference type="PANTHER" id="PTHR43738">
    <property type="entry name" value="ABC TRANSPORTER, MEMBRANE PROTEIN"/>
    <property type="match status" value="1"/>
</dbReference>
<dbReference type="eggNOG" id="COG0577">
    <property type="taxonomic scope" value="Bacteria"/>
</dbReference>
<keyword evidence="5 6" id="KW-0472">Membrane</keyword>
<evidence type="ECO:0000256" key="3">
    <source>
        <dbReference type="ARBA" id="ARBA00022692"/>
    </source>
</evidence>
<dbReference type="EMBL" id="FNQS01000012">
    <property type="protein sequence ID" value="SEA93983.1"/>
    <property type="molecule type" value="Genomic_DNA"/>
</dbReference>
<evidence type="ECO:0000259" key="7">
    <source>
        <dbReference type="Pfam" id="PF02687"/>
    </source>
</evidence>
<feature type="transmembrane region" description="Helical" evidence="6">
    <location>
        <begin position="285"/>
        <end position="306"/>
    </location>
</feature>
<organism evidence="9 10">
    <name type="scientific">Lonsdalea quercina</name>
    <dbReference type="NCBI Taxonomy" id="71657"/>
    <lineage>
        <taxon>Bacteria</taxon>
        <taxon>Pseudomonadati</taxon>
        <taxon>Pseudomonadota</taxon>
        <taxon>Gammaproteobacteria</taxon>
        <taxon>Enterobacterales</taxon>
        <taxon>Pectobacteriaceae</taxon>
        <taxon>Lonsdalea</taxon>
    </lineage>
</organism>
<feature type="domain" description="MacB-like periplasmic core" evidence="8">
    <location>
        <begin position="20"/>
        <end position="202"/>
    </location>
</feature>
<dbReference type="InterPro" id="IPR051125">
    <property type="entry name" value="ABC-4/HrtB_transporter"/>
</dbReference>
<accession>A0A1H4F9I1</accession>
<dbReference type="RefSeq" id="WP_074729224.1">
    <property type="nucleotide sequence ID" value="NZ_FNQS01000012.1"/>
</dbReference>
<evidence type="ECO:0000256" key="1">
    <source>
        <dbReference type="ARBA" id="ARBA00004651"/>
    </source>
</evidence>
<dbReference type="GeneID" id="97765810"/>
<keyword evidence="3 6" id="KW-0812">Transmembrane</keyword>
<dbReference type="PANTHER" id="PTHR43738:SF2">
    <property type="entry name" value="ABC TRANSPORTER PERMEASE"/>
    <property type="match status" value="1"/>
</dbReference>
<sequence length="410" mass="43693">MIPWTLLGADMRRLWPGMLVVMLLIALATALSIAVNLQERALQQGSARAADRFDLVIGAPGSETQLVLSSVFLQPSALTLIPVSVLDTLAHHPLVEWAAPVAFGDFYQGMPVVGTTTAMVTDNGKRALQAGRVFEQDFDAVVGAHTGLQPGDTFSPIHGRVGESGTHSHENVRYTVVGVLPEEGSAWDRAILVPVTAVWRVHGIAVPGHEHDDEETHHHDGEKAELHPAATHAGMPAIVVKPKSIAGAYQLRAQYRTDATLAVFPGEVLVKLYGILGDIRLLLDYVAMGTQGLVGIAVAMVAVLHLHQRRRQIGALRAFGAPRAGIFLLVWSGLMLLVSAGILAGVGLGYLAAKAIAVVMSEKSGFVLPVTLGEEDIQFSLLLLVIAAVVLTVPAMLSWRRSPAEALREA</sequence>
<reference evidence="9 10" key="1">
    <citation type="submission" date="2016-10" db="EMBL/GenBank/DDBJ databases">
        <authorList>
            <person name="de Groot N.N."/>
        </authorList>
    </citation>
    <scope>NUCLEOTIDE SEQUENCE [LARGE SCALE GENOMIC DNA]</scope>
    <source>
        <strain evidence="9 10">ATCC 29281</strain>
    </source>
</reference>
<evidence type="ECO:0000313" key="10">
    <source>
        <dbReference type="Proteomes" id="UP000187280"/>
    </source>
</evidence>
<keyword evidence="2" id="KW-1003">Cell membrane</keyword>
<dbReference type="Proteomes" id="UP000187280">
    <property type="component" value="Unassembled WGS sequence"/>
</dbReference>
<dbReference type="STRING" id="71657.SAMN02982996_02967"/>
<dbReference type="InterPro" id="IPR025857">
    <property type="entry name" value="MacB_PCD"/>
</dbReference>
<feature type="transmembrane region" description="Helical" evidence="6">
    <location>
        <begin position="326"/>
        <end position="357"/>
    </location>
</feature>
<evidence type="ECO:0000256" key="5">
    <source>
        <dbReference type="ARBA" id="ARBA00023136"/>
    </source>
</evidence>
<evidence type="ECO:0000259" key="8">
    <source>
        <dbReference type="Pfam" id="PF12704"/>
    </source>
</evidence>
<dbReference type="AlphaFoldDB" id="A0A1H4F9I1"/>
<keyword evidence="10" id="KW-1185">Reference proteome</keyword>
<proteinExistence type="predicted"/>
<comment type="subcellular location">
    <subcellularLocation>
        <location evidence="1">Cell membrane</location>
        <topology evidence="1">Multi-pass membrane protein</topology>
    </subcellularLocation>
</comment>
<evidence type="ECO:0000313" key="9">
    <source>
        <dbReference type="EMBL" id="SEA93983.1"/>
    </source>
</evidence>
<evidence type="ECO:0000256" key="2">
    <source>
        <dbReference type="ARBA" id="ARBA00022475"/>
    </source>
</evidence>
<protein>
    <submittedName>
        <fullName evidence="9">Putative ABC transport system permease protein</fullName>
    </submittedName>
</protein>
<feature type="domain" description="ABC3 transporter permease C-terminal" evidence="7">
    <location>
        <begin position="294"/>
        <end position="398"/>
    </location>
</feature>
<evidence type="ECO:0000256" key="4">
    <source>
        <dbReference type="ARBA" id="ARBA00022989"/>
    </source>
</evidence>
<dbReference type="GO" id="GO:0005886">
    <property type="term" value="C:plasma membrane"/>
    <property type="evidence" value="ECO:0007669"/>
    <property type="project" value="UniProtKB-SubCell"/>
</dbReference>
<dbReference type="InterPro" id="IPR003838">
    <property type="entry name" value="ABC3_permease_C"/>
</dbReference>
<keyword evidence="4 6" id="KW-1133">Transmembrane helix</keyword>
<evidence type="ECO:0000256" key="6">
    <source>
        <dbReference type="SAM" id="Phobius"/>
    </source>
</evidence>
<dbReference type="Pfam" id="PF12704">
    <property type="entry name" value="MacB_PCD"/>
    <property type="match status" value="1"/>
</dbReference>
<dbReference type="Pfam" id="PF02687">
    <property type="entry name" value="FtsX"/>
    <property type="match status" value="1"/>
</dbReference>